<dbReference type="AlphaFoldDB" id="A0A9P8P7I2"/>
<organism evidence="1 2">
    <name type="scientific">Ogataea philodendri</name>
    <dbReference type="NCBI Taxonomy" id="1378263"/>
    <lineage>
        <taxon>Eukaryota</taxon>
        <taxon>Fungi</taxon>
        <taxon>Dikarya</taxon>
        <taxon>Ascomycota</taxon>
        <taxon>Saccharomycotina</taxon>
        <taxon>Pichiomycetes</taxon>
        <taxon>Pichiales</taxon>
        <taxon>Pichiaceae</taxon>
        <taxon>Ogataea</taxon>
    </lineage>
</organism>
<dbReference type="RefSeq" id="XP_046061456.1">
    <property type="nucleotide sequence ID" value="XM_046205520.1"/>
</dbReference>
<gene>
    <name evidence="1" type="ORF">OGAPHI_004441</name>
</gene>
<reference evidence="1" key="1">
    <citation type="journal article" date="2021" name="Open Biol.">
        <title>Shared evolutionary footprints suggest mitochondrial oxidative damage underlies multiple complex I losses in fungi.</title>
        <authorList>
            <person name="Schikora-Tamarit M.A."/>
            <person name="Marcet-Houben M."/>
            <person name="Nosek J."/>
            <person name="Gabaldon T."/>
        </authorList>
    </citation>
    <scope>NUCLEOTIDE SEQUENCE</scope>
    <source>
        <strain evidence="1">CBS6075</strain>
    </source>
</reference>
<dbReference type="EMBL" id="JAEUBE010000295">
    <property type="protein sequence ID" value="KAH3666252.1"/>
    <property type="molecule type" value="Genomic_DNA"/>
</dbReference>
<name>A0A9P8P7I2_9ASCO</name>
<reference evidence="1" key="2">
    <citation type="submission" date="2021-01" db="EMBL/GenBank/DDBJ databases">
        <authorList>
            <person name="Schikora-Tamarit M.A."/>
        </authorList>
    </citation>
    <scope>NUCLEOTIDE SEQUENCE</scope>
    <source>
        <strain evidence="1">CBS6075</strain>
    </source>
</reference>
<proteinExistence type="predicted"/>
<accession>A0A9P8P7I2</accession>
<sequence length="242" mass="26158">MSKTQSSEGVFSKNRDLRIDLLFHGARDRNNGSIRLGSEAAARKNKFRCSLDVESCSRIKSNGLESPMALNLSFANSKRAHSVLDPTNSSSTSCCTGGGDFLNQLDFSFTGAFSSFLDSKAVEFNITLSKTLAFNLSATCPATSRLVTVPSELVSSNSWSPINPRTTRILFSVKVPVLSEQIAVAPPIVSQLFKTRTRLPSFIIRVVAKARARVTANGNPSGTATTIMVIAVIKMLTNFVPF</sequence>
<evidence type="ECO:0000313" key="2">
    <source>
        <dbReference type="Proteomes" id="UP000769157"/>
    </source>
</evidence>
<dbReference type="OrthoDB" id="10592493at2759"/>
<dbReference type="Proteomes" id="UP000769157">
    <property type="component" value="Unassembled WGS sequence"/>
</dbReference>
<protein>
    <submittedName>
        <fullName evidence="1">Uncharacterized protein</fullName>
    </submittedName>
</protein>
<dbReference type="GeneID" id="70236406"/>
<evidence type="ECO:0000313" key="1">
    <source>
        <dbReference type="EMBL" id="KAH3666252.1"/>
    </source>
</evidence>
<comment type="caution">
    <text evidence="1">The sequence shown here is derived from an EMBL/GenBank/DDBJ whole genome shotgun (WGS) entry which is preliminary data.</text>
</comment>
<keyword evidence="2" id="KW-1185">Reference proteome</keyword>